<dbReference type="EMBL" id="MT142524">
    <property type="protein sequence ID" value="QJA84105.1"/>
    <property type="molecule type" value="Genomic_DNA"/>
</dbReference>
<dbReference type="Pfam" id="PF09299">
    <property type="entry name" value="Mu-transpos_C"/>
    <property type="match status" value="1"/>
</dbReference>
<dbReference type="AlphaFoldDB" id="A0A6M3KRP9"/>
<proteinExistence type="predicted"/>
<gene>
    <name evidence="3" type="ORF">MM415A00224_0004</name>
    <name evidence="2" type="ORF">MM415B00387_0052</name>
</gene>
<evidence type="ECO:0000259" key="1">
    <source>
        <dbReference type="PROSITE" id="PS50994"/>
    </source>
</evidence>
<evidence type="ECO:0000313" key="2">
    <source>
        <dbReference type="EMBL" id="QJA65559.1"/>
    </source>
</evidence>
<dbReference type="InterPro" id="IPR012337">
    <property type="entry name" value="RNaseH-like_sf"/>
</dbReference>
<evidence type="ECO:0000313" key="3">
    <source>
        <dbReference type="EMBL" id="QJA84105.1"/>
    </source>
</evidence>
<dbReference type="Gene3D" id="3.30.420.10">
    <property type="entry name" value="Ribonuclease H-like superfamily/Ribonuclease H"/>
    <property type="match status" value="1"/>
</dbReference>
<dbReference type="GO" id="GO:0015074">
    <property type="term" value="P:DNA integration"/>
    <property type="evidence" value="ECO:0007669"/>
    <property type="project" value="InterPro"/>
</dbReference>
<organism evidence="3">
    <name type="scientific">viral metagenome</name>
    <dbReference type="NCBI Taxonomy" id="1070528"/>
    <lineage>
        <taxon>unclassified sequences</taxon>
        <taxon>metagenomes</taxon>
        <taxon>organismal metagenomes</taxon>
    </lineage>
</organism>
<reference evidence="3" key="1">
    <citation type="submission" date="2020-03" db="EMBL/GenBank/DDBJ databases">
        <title>The deep terrestrial virosphere.</title>
        <authorList>
            <person name="Holmfeldt K."/>
            <person name="Nilsson E."/>
            <person name="Simone D."/>
            <person name="Lopez-Fernandez M."/>
            <person name="Wu X."/>
            <person name="de Brujin I."/>
            <person name="Lundin D."/>
            <person name="Andersson A."/>
            <person name="Bertilsson S."/>
            <person name="Dopson M."/>
        </authorList>
    </citation>
    <scope>NUCLEOTIDE SEQUENCE</scope>
    <source>
        <strain evidence="3">MM415A00224</strain>
        <strain evidence="2">MM415B00387</strain>
    </source>
</reference>
<dbReference type="GO" id="GO:0003676">
    <property type="term" value="F:nucleic acid binding"/>
    <property type="evidence" value="ECO:0007669"/>
    <property type="project" value="InterPro"/>
</dbReference>
<protein>
    <submittedName>
        <fullName evidence="3">Putative transposase</fullName>
    </submittedName>
</protein>
<dbReference type="InterPro" id="IPR015378">
    <property type="entry name" value="Transposase-like_Mu_C"/>
</dbReference>
<sequence>MDGYNSGAAYPYIYKVIGRVKWQTIEGWKQKISNAGGDPFALVDTRGASIRGQRSINPDQAACLIAVLRSNLKKKSEIITTAKMIMAQRGIEDGLSDHTYRRWINEWIEMHWDKWVWPRWGNAGLDNQCTPYAIRDYDAINVGDIAVADGHVLNFNILNPWTGKPKRMSLVAWYDMISNYVLGWEIMPTENIQSIHAALRRGIMVLGKIPVCAYLDNGRAFRAKIFTQTCNDIDFKEAGVLGLYQRLGIQTIFARPYHGQAKTIERFFQTFGQIERLGHSYTGTSIEEKPPHMHMGEKLHRKLHKTITGGAVPTLEQAHVAVSSWFDAYHRTEQGKNSHIAGRCPLDVFEEGRGPGVDETRLRILMMSQNVKTIRRNGIWHAGGWYYSRELYGRKHKAIYLYDYHHMDSILVFEENGKPICEAARMGGLHPAARILGSTEDQERLSDFLEMQGSLRKQTVSSAKAFAERVVIPETRKRLETLGLVSPDGKLLPAPENKRVPGKLSAAEEEKILADADRIQADTESIRTECADEPICLPEVEDASAAFWSGLDAMSDMDRYEAVVTAEVRRWLVPKQWQAFRAYYEQTPEYDRHAEYWDAHRLKETMTYCTN</sequence>
<dbReference type="InterPro" id="IPR009004">
    <property type="entry name" value="Transposase_Mu_C"/>
</dbReference>
<dbReference type="InterPro" id="IPR001584">
    <property type="entry name" value="Integrase_cat-core"/>
</dbReference>
<feature type="domain" description="Integrase catalytic" evidence="1">
    <location>
        <begin position="127"/>
        <end position="353"/>
    </location>
</feature>
<accession>A0A6M3KRP9</accession>
<dbReference type="PROSITE" id="PS50994">
    <property type="entry name" value="INTEGRASE"/>
    <property type="match status" value="1"/>
</dbReference>
<dbReference type="SUPFAM" id="SSF53098">
    <property type="entry name" value="Ribonuclease H-like"/>
    <property type="match status" value="1"/>
</dbReference>
<dbReference type="SUPFAM" id="SSF50610">
    <property type="entry name" value="mu transposase, C-terminal domain"/>
    <property type="match status" value="1"/>
</dbReference>
<name>A0A6M3KRP9_9ZZZZ</name>
<dbReference type="EMBL" id="MT141540">
    <property type="protein sequence ID" value="QJA65559.1"/>
    <property type="molecule type" value="Genomic_DNA"/>
</dbReference>
<dbReference type="InterPro" id="IPR036397">
    <property type="entry name" value="RNaseH_sf"/>
</dbReference>